<evidence type="ECO:0000256" key="1">
    <source>
        <dbReference type="ARBA" id="ARBA00004442"/>
    </source>
</evidence>
<dbReference type="PROSITE" id="PS01068">
    <property type="entry name" value="OMPA_1"/>
    <property type="match status" value="1"/>
</dbReference>
<feature type="compositionally biased region" description="Pro residues" evidence="5">
    <location>
        <begin position="61"/>
        <end position="70"/>
    </location>
</feature>
<reference evidence="9" key="1">
    <citation type="journal article" date="2019" name="Int. J. Syst. Evol. Microbiol.">
        <title>The Global Catalogue of Microorganisms (GCM) 10K type strain sequencing project: providing services to taxonomists for standard genome sequencing and annotation.</title>
        <authorList>
            <consortium name="The Broad Institute Genomics Platform"/>
            <consortium name="The Broad Institute Genome Sequencing Center for Infectious Disease"/>
            <person name="Wu L."/>
            <person name="Ma J."/>
        </authorList>
    </citation>
    <scope>NUCLEOTIDE SEQUENCE [LARGE SCALE GENOMIC DNA]</scope>
    <source>
        <strain evidence="9">CCUG 58760</strain>
    </source>
</reference>
<feature type="chain" id="PRO_5045692417" evidence="6">
    <location>
        <begin position="20"/>
        <end position="215"/>
    </location>
</feature>
<evidence type="ECO:0000256" key="4">
    <source>
        <dbReference type="PROSITE-ProRule" id="PRU00473"/>
    </source>
</evidence>
<dbReference type="InterPro" id="IPR036737">
    <property type="entry name" value="OmpA-like_sf"/>
</dbReference>
<keyword evidence="9" id="KW-1185">Reference proteome</keyword>
<dbReference type="SUPFAM" id="SSF103088">
    <property type="entry name" value="OmpA-like"/>
    <property type="match status" value="1"/>
</dbReference>
<proteinExistence type="predicted"/>
<feature type="region of interest" description="Disordered" evidence="5">
    <location>
        <begin position="61"/>
        <end position="81"/>
    </location>
</feature>
<protein>
    <submittedName>
        <fullName evidence="8">OmpA family protein</fullName>
    </submittedName>
</protein>
<gene>
    <name evidence="8" type="ORF">ACFPMG_12500</name>
</gene>
<evidence type="ECO:0000313" key="8">
    <source>
        <dbReference type="EMBL" id="MFC5355828.1"/>
    </source>
</evidence>
<evidence type="ECO:0000256" key="2">
    <source>
        <dbReference type="ARBA" id="ARBA00023136"/>
    </source>
</evidence>
<keyword evidence="3" id="KW-0998">Cell outer membrane</keyword>
<dbReference type="PRINTS" id="PR01021">
    <property type="entry name" value="OMPADOMAIN"/>
</dbReference>
<evidence type="ECO:0000256" key="3">
    <source>
        <dbReference type="ARBA" id="ARBA00023237"/>
    </source>
</evidence>
<dbReference type="InterPro" id="IPR050330">
    <property type="entry name" value="Bact_OuterMem_StrucFunc"/>
</dbReference>
<keyword evidence="2 4" id="KW-0472">Membrane</keyword>
<sequence>MALGLLGGGLALPAGPALAQSAAAPAVPLGPNPSECEIQAALFGAAGPGCPPIVMKRPPPPPVAAAPTPAPVTASAPSPGPVTVPALPGPPPDPPVAALKAGLRAAFRIGFDFNSARIRPESQAVLDRIGAVMMAPEAATARFRIVGHTDAVGGDAANRALSQRRADAVADYLAERHGVRRDRLDTAGMGAREPLLPRKPKAAENRRVEIVNLGG</sequence>
<feature type="signal peptide" evidence="6">
    <location>
        <begin position="1"/>
        <end position="19"/>
    </location>
</feature>
<dbReference type="PROSITE" id="PS51123">
    <property type="entry name" value="OMPA_2"/>
    <property type="match status" value="1"/>
</dbReference>
<dbReference type="InterPro" id="IPR006664">
    <property type="entry name" value="OMP_bac"/>
</dbReference>
<organism evidence="8 9">
    <name type="scientific">Azospirillum himalayense</name>
    <dbReference type="NCBI Taxonomy" id="654847"/>
    <lineage>
        <taxon>Bacteria</taxon>
        <taxon>Pseudomonadati</taxon>
        <taxon>Pseudomonadota</taxon>
        <taxon>Alphaproteobacteria</taxon>
        <taxon>Rhodospirillales</taxon>
        <taxon>Azospirillaceae</taxon>
        <taxon>Azospirillum</taxon>
    </lineage>
</organism>
<evidence type="ECO:0000256" key="6">
    <source>
        <dbReference type="SAM" id="SignalP"/>
    </source>
</evidence>
<comment type="subcellular location">
    <subcellularLocation>
        <location evidence="1">Cell outer membrane</location>
    </subcellularLocation>
</comment>
<dbReference type="Proteomes" id="UP001596166">
    <property type="component" value="Unassembled WGS sequence"/>
</dbReference>
<evidence type="ECO:0000256" key="5">
    <source>
        <dbReference type="SAM" id="MobiDB-lite"/>
    </source>
</evidence>
<dbReference type="InterPro" id="IPR006690">
    <property type="entry name" value="OMPA-like_CS"/>
</dbReference>
<dbReference type="CDD" id="cd07185">
    <property type="entry name" value="OmpA_C-like"/>
    <property type="match status" value="1"/>
</dbReference>
<dbReference type="PANTHER" id="PTHR30329:SF21">
    <property type="entry name" value="LIPOPROTEIN YIAD-RELATED"/>
    <property type="match status" value="1"/>
</dbReference>
<feature type="domain" description="OmpA-like" evidence="7">
    <location>
        <begin position="98"/>
        <end position="215"/>
    </location>
</feature>
<dbReference type="Pfam" id="PF00691">
    <property type="entry name" value="OmpA"/>
    <property type="match status" value="1"/>
</dbReference>
<comment type="caution">
    <text evidence="8">The sequence shown here is derived from an EMBL/GenBank/DDBJ whole genome shotgun (WGS) entry which is preliminary data.</text>
</comment>
<dbReference type="RefSeq" id="WP_376995439.1">
    <property type="nucleotide sequence ID" value="NZ_JBHSLC010000021.1"/>
</dbReference>
<evidence type="ECO:0000313" key="9">
    <source>
        <dbReference type="Proteomes" id="UP001596166"/>
    </source>
</evidence>
<keyword evidence="6" id="KW-0732">Signal</keyword>
<evidence type="ECO:0000259" key="7">
    <source>
        <dbReference type="PROSITE" id="PS51123"/>
    </source>
</evidence>
<name>A0ABW0G6L7_9PROT</name>
<dbReference type="PANTHER" id="PTHR30329">
    <property type="entry name" value="STATOR ELEMENT OF FLAGELLAR MOTOR COMPLEX"/>
    <property type="match status" value="1"/>
</dbReference>
<dbReference type="EMBL" id="JBHSLC010000021">
    <property type="protein sequence ID" value="MFC5355828.1"/>
    <property type="molecule type" value="Genomic_DNA"/>
</dbReference>
<accession>A0ABW0G6L7</accession>
<dbReference type="Gene3D" id="3.30.1330.60">
    <property type="entry name" value="OmpA-like domain"/>
    <property type="match status" value="1"/>
</dbReference>
<dbReference type="InterPro" id="IPR006665">
    <property type="entry name" value="OmpA-like"/>
</dbReference>